<proteinExistence type="predicted"/>
<organism evidence="4 5">
    <name type="scientific">Brachyspira murdochii (strain ATCC 51284 / DSM 12563 / 56-150)</name>
    <name type="common">Serpulina murdochii</name>
    <dbReference type="NCBI Taxonomy" id="526224"/>
    <lineage>
        <taxon>Bacteria</taxon>
        <taxon>Pseudomonadati</taxon>
        <taxon>Spirochaetota</taxon>
        <taxon>Spirochaetia</taxon>
        <taxon>Brachyspirales</taxon>
        <taxon>Brachyspiraceae</taxon>
        <taxon>Brachyspira</taxon>
    </lineage>
</organism>
<dbReference type="GO" id="GO:0016757">
    <property type="term" value="F:glycosyltransferase activity"/>
    <property type="evidence" value="ECO:0007669"/>
    <property type="project" value="UniProtKB-KW"/>
</dbReference>
<dbReference type="CAZy" id="GT8">
    <property type="family name" value="Glycosyltransferase Family 8"/>
</dbReference>
<dbReference type="PANTHER" id="PTHR13778">
    <property type="entry name" value="GLYCOSYLTRANSFERASE 8 DOMAIN-CONTAINING PROTEIN"/>
    <property type="match status" value="1"/>
</dbReference>
<dbReference type="Pfam" id="PF01501">
    <property type="entry name" value="Glyco_transf_8"/>
    <property type="match status" value="1"/>
</dbReference>
<gene>
    <name evidence="4" type="ordered locus">Bmur_0702</name>
</gene>
<keyword evidence="3" id="KW-0479">Metal-binding</keyword>
<dbReference type="STRING" id="526224.Bmur_0702"/>
<dbReference type="Proteomes" id="UP000001915">
    <property type="component" value="Chromosome"/>
</dbReference>
<dbReference type="PANTHER" id="PTHR13778:SF47">
    <property type="entry name" value="LIPOPOLYSACCHARIDE 1,3-GALACTOSYLTRANSFERASE"/>
    <property type="match status" value="1"/>
</dbReference>
<dbReference type="RefSeq" id="WP_013113227.1">
    <property type="nucleotide sequence ID" value="NC_014150.1"/>
</dbReference>
<dbReference type="OrthoDB" id="307532at2"/>
<dbReference type="InterPro" id="IPR029044">
    <property type="entry name" value="Nucleotide-diphossugar_trans"/>
</dbReference>
<evidence type="ECO:0000256" key="3">
    <source>
        <dbReference type="ARBA" id="ARBA00022723"/>
    </source>
</evidence>
<dbReference type="CDD" id="cd04194">
    <property type="entry name" value="GT8_A4GalT_like"/>
    <property type="match status" value="1"/>
</dbReference>
<dbReference type="SUPFAM" id="SSF53448">
    <property type="entry name" value="Nucleotide-diphospho-sugar transferases"/>
    <property type="match status" value="1"/>
</dbReference>
<dbReference type="HOGENOM" id="CLU_050833_0_1_12"/>
<name>D5U7X8_BRAM5</name>
<evidence type="ECO:0000313" key="4">
    <source>
        <dbReference type="EMBL" id="ADG70801.1"/>
    </source>
</evidence>
<dbReference type="InterPro" id="IPR050748">
    <property type="entry name" value="Glycosyltrans_8_dom-fam"/>
</dbReference>
<keyword evidence="1" id="KW-0328">Glycosyltransferase</keyword>
<protein>
    <submittedName>
        <fullName evidence="4">Glycosyl transferase family 8</fullName>
    </submittedName>
</protein>
<dbReference type="KEGG" id="brm:Bmur_0702"/>
<dbReference type="AlphaFoldDB" id="D5U7X8"/>
<dbReference type="eggNOG" id="COG1442">
    <property type="taxonomic scope" value="Bacteria"/>
</dbReference>
<evidence type="ECO:0000256" key="2">
    <source>
        <dbReference type="ARBA" id="ARBA00022679"/>
    </source>
</evidence>
<dbReference type="Gene3D" id="3.90.550.10">
    <property type="entry name" value="Spore Coat Polysaccharide Biosynthesis Protein SpsA, Chain A"/>
    <property type="match status" value="1"/>
</dbReference>
<accession>D5U7X8</accession>
<evidence type="ECO:0000313" key="5">
    <source>
        <dbReference type="Proteomes" id="UP000001915"/>
    </source>
</evidence>
<reference evidence="4 5" key="1">
    <citation type="journal article" date="2010" name="Stand. Genomic Sci.">
        <title>Complete genome sequence of Brachyspira murdochii type strain (56-150).</title>
        <authorList>
            <person name="Pati A."/>
            <person name="Sikorski J."/>
            <person name="Gronow S."/>
            <person name="Munk C."/>
            <person name="Lapidus A."/>
            <person name="Copeland A."/>
            <person name="Glavina Del Tio T."/>
            <person name="Nolan M."/>
            <person name="Lucas S."/>
            <person name="Chen F."/>
            <person name="Tice H."/>
            <person name="Cheng J.F."/>
            <person name="Han C."/>
            <person name="Detter J.C."/>
            <person name="Bruce D."/>
            <person name="Tapia R."/>
            <person name="Goodwin L."/>
            <person name="Pitluck S."/>
            <person name="Liolios K."/>
            <person name="Ivanova N."/>
            <person name="Mavromatis K."/>
            <person name="Mikhailova N."/>
            <person name="Chen A."/>
            <person name="Palaniappan K."/>
            <person name="Land M."/>
            <person name="Hauser L."/>
            <person name="Chang Y.J."/>
            <person name="Jeffries C.D."/>
            <person name="Spring S."/>
            <person name="Rohde M."/>
            <person name="Goker M."/>
            <person name="Bristow J."/>
            <person name="Eisen J.A."/>
            <person name="Markowitz V."/>
            <person name="Hugenholtz P."/>
            <person name="Kyrpides N.C."/>
            <person name="Klenk H.P."/>
        </authorList>
    </citation>
    <scope>NUCLEOTIDE SEQUENCE [LARGE SCALE GENOMIC DNA]</scope>
    <source>
        <strain evidence="5">ATCC 51284 / DSM 12563 / 56-150</strain>
    </source>
</reference>
<evidence type="ECO:0000256" key="1">
    <source>
        <dbReference type="ARBA" id="ARBA00022676"/>
    </source>
</evidence>
<dbReference type="InterPro" id="IPR002495">
    <property type="entry name" value="Glyco_trans_8"/>
</dbReference>
<dbReference type="GO" id="GO:0046872">
    <property type="term" value="F:metal ion binding"/>
    <property type="evidence" value="ECO:0007669"/>
    <property type="project" value="UniProtKB-KW"/>
</dbReference>
<sequence>MRMDICLSADDNYAKYMGTTIASILSNSKEDEEIYFHLLDGGITEENKNKLLSLKNIKNCDIIFYSVNNMNYKYDAPHFFRLNVPSLIPNVDKLLYLDCDTIVLNSLKELFEIDISNYYALACEDVFLNCIISFKNMHGLNVNDIYFNSGMLMINNKLWRDDKLENLFYDDYSKFGNTGHADQDVLNRIIKGRVKIVDSKWNFLSHKKVYSKAPDISLVNIIHYAGEKPWKETSSKAFFIDEFWKYYQLTPWCRENTLDAVKIMISQKVNDYEELKLNVNRVKFLGFYKNKDKVQIVLFFIKITIELNLDTVKKISWWIPIKKLRDKFRSDILD</sequence>
<dbReference type="EMBL" id="CP001959">
    <property type="protein sequence ID" value="ADG70801.1"/>
    <property type="molecule type" value="Genomic_DNA"/>
</dbReference>
<keyword evidence="2 4" id="KW-0808">Transferase</keyword>